<sequence length="256" mass="27069">MSLDIRHIRFRVRGRTAAEWTALNEVLLERELGLETDTRKFKFGDGATGWVDLAYSGGGGTAGTPVEFQVNATHIQWRVAGDPEWTDLIALSELKGGQGDDGDPGREVELERGLTHLRWRLVGAADWIDLIALDDLMGAPGGEGPQGPAGGPSVVRSLGTTPYTLNGNDDRGAWLEHEGGQLVLPETAAAGFAKDDVIEVIQAAATTVTFAPASGAVTILYNSALFSLATRYQGGAVVIKVISANTYRVLGALADA</sequence>
<comment type="caution">
    <text evidence="1">The sequence shown here is derived from an EMBL/GenBank/DDBJ whole genome shotgun (WGS) entry which is preliminary data.</text>
</comment>
<proteinExistence type="predicted"/>
<keyword evidence="2" id="KW-1185">Reference proteome</keyword>
<dbReference type="Proteomes" id="UP001430360">
    <property type="component" value="Unassembled WGS sequence"/>
</dbReference>
<dbReference type="SUPFAM" id="SSF69349">
    <property type="entry name" value="Phage fibre proteins"/>
    <property type="match status" value="1"/>
</dbReference>
<accession>A0ABS8UBZ7</accession>
<dbReference type="EMBL" id="JAJQKU010000002">
    <property type="protein sequence ID" value="MCD9097032.1"/>
    <property type="molecule type" value="Genomic_DNA"/>
</dbReference>
<gene>
    <name evidence="1" type="ORF">LTT95_08780</name>
</gene>
<organism evidence="1 2">
    <name type="scientific">Luteimonas fraxinea</name>
    <dbReference type="NCBI Taxonomy" id="2901869"/>
    <lineage>
        <taxon>Bacteria</taxon>
        <taxon>Pseudomonadati</taxon>
        <taxon>Pseudomonadota</taxon>
        <taxon>Gammaproteobacteria</taxon>
        <taxon>Lysobacterales</taxon>
        <taxon>Lysobacteraceae</taxon>
        <taxon>Luteimonas</taxon>
    </lineage>
</organism>
<protein>
    <recommendedName>
        <fullName evidence="3">Major tropism determinant N-terminal domain-containing protein</fullName>
    </recommendedName>
</protein>
<name>A0ABS8UBZ7_9GAMM</name>
<reference evidence="1" key="2">
    <citation type="journal article" date="2022" name="Syst. Appl. Microbiol.">
        <title>Physiological and genomic characterisation of Luteimonas fraxinea sp. nov., a bacterial species associated with trees tolerant to ash dieback.</title>
        <authorList>
            <person name="Ulrich K."/>
            <person name="Becker R."/>
            <person name="Behrendt U."/>
            <person name="Kube M."/>
            <person name="Schneck V."/>
            <person name="Ulrich A."/>
        </authorList>
    </citation>
    <scope>NUCLEOTIDE SEQUENCE</scope>
    <source>
        <strain evidence="1">A1P009</strain>
    </source>
</reference>
<dbReference type="RefSeq" id="WP_232135967.1">
    <property type="nucleotide sequence ID" value="NZ_JAJQKU010000002.1"/>
</dbReference>
<evidence type="ECO:0008006" key="3">
    <source>
        <dbReference type="Google" id="ProtNLM"/>
    </source>
</evidence>
<reference evidence="1" key="1">
    <citation type="submission" date="2021-12" db="EMBL/GenBank/DDBJ databases">
        <authorList>
            <person name="Ulrich A."/>
        </authorList>
    </citation>
    <scope>NUCLEOTIDE SEQUENCE</scope>
    <source>
        <strain evidence="1">A1P009</strain>
    </source>
</reference>
<evidence type="ECO:0000313" key="1">
    <source>
        <dbReference type="EMBL" id="MCD9097032.1"/>
    </source>
</evidence>
<evidence type="ECO:0000313" key="2">
    <source>
        <dbReference type="Proteomes" id="UP001430360"/>
    </source>
</evidence>